<dbReference type="Proteomes" id="UP000694857">
    <property type="component" value="Chromosome 8"/>
</dbReference>
<evidence type="ECO:0000256" key="1">
    <source>
        <dbReference type="SAM" id="MobiDB-lite"/>
    </source>
</evidence>
<accession>A0A8B8Y9F9</accession>
<organism evidence="2 3">
    <name type="scientific">Balaenoptera musculus</name>
    <name type="common">Blue whale</name>
    <dbReference type="NCBI Taxonomy" id="9771"/>
    <lineage>
        <taxon>Eukaryota</taxon>
        <taxon>Metazoa</taxon>
        <taxon>Chordata</taxon>
        <taxon>Craniata</taxon>
        <taxon>Vertebrata</taxon>
        <taxon>Euteleostomi</taxon>
        <taxon>Mammalia</taxon>
        <taxon>Eutheria</taxon>
        <taxon>Laurasiatheria</taxon>
        <taxon>Artiodactyla</taxon>
        <taxon>Whippomorpha</taxon>
        <taxon>Cetacea</taxon>
        <taxon>Mysticeti</taxon>
        <taxon>Balaenopteridae</taxon>
        <taxon>Balaenoptera</taxon>
    </lineage>
</organism>
<evidence type="ECO:0000313" key="2">
    <source>
        <dbReference type="Proteomes" id="UP000694857"/>
    </source>
</evidence>
<feature type="region of interest" description="Disordered" evidence="1">
    <location>
        <begin position="1"/>
        <end position="42"/>
    </location>
</feature>
<dbReference type="AlphaFoldDB" id="A0A8B8Y9F9"/>
<evidence type="ECO:0000313" key="3">
    <source>
        <dbReference type="RefSeq" id="XP_036718494.1"/>
    </source>
</evidence>
<protein>
    <submittedName>
        <fullName evidence="3">Uncharacterized protein LOC118900234 isoform X2</fullName>
    </submittedName>
</protein>
<sequence length="127" mass="13742">MSPVGVDVPASHGGRAPGCGQRDMTRSGVTARTDGTPSGLPEHSWLAPRGSWNTQHLCSFTFLKEPMHYCCSLDPQNPQDDKKWCYPAHAWALEPGLLQVFLALTKNMLHSGTTTHPDSGISSGRLS</sequence>
<proteinExistence type="predicted"/>
<gene>
    <name evidence="3" type="primary">LOC118900234</name>
</gene>
<dbReference type="GeneID" id="118900234"/>
<keyword evidence="2" id="KW-1185">Reference proteome</keyword>
<feature type="compositionally biased region" description="Polar residues" evidence="1">
    <location>
        <begin position="27"/>
        <end position="36"/>
    </location>
</feature>
<reference evidence="3" key="1">
    <citation type="submission" date="2025-08" db="UniProtKB">
        <authorList>
            <consortium name="RefSeq"/>
        </authorList>
    </citation>
    <scope>IDENTIFICATION</scope>
    <source>
        <tissue evidence="3">Epidermis and Blubber</tissue>
    </source>
</reference>
<name>A0A8B8Y9F9_BALMU</name>
<dbReference type="RefSeq" id="XP_036718494.1">
    <property type="nucleotide sequence ID" value="XM_036862599.1"/>
</dbReference>